<dbReference type="Gene3D" id="1.25.10.90">
    <property type="match status" value="1"/>
</dbReference>
<dbReference type="Proteomes" id="UP000323621">
    <property type="component" value="Unassembled WGS sequence"/>
</dbReference>
<proteinExistence type="predicted"/>
<evidence type="ECO:0000313" key="1">
    <source>
        <dbReference type="EMBL" id="TYC07793.1"/>
    </source>
</evidence>
<reference evidence="1 2" key="1">
    <citation type="submission" date="2019-08" db="EMBL/GenBank/DDBJ databases">
        <title>Genomes of Antarctic Bizionia species.</title>
        <authorList>
            <person name="Bowman J.P."/>
        </authorList>
    </citation>
    <scope>NUCLEOTIDE SEQUENCE [LARGE SCALE GENOMIC DNA]</scope>
    <source>
        <strain evidence="1 2">IC164</strain>
    </source>
</reference>
<dbReference type="EMBL" id="VSKN01000050">
    <property type="protein sequence ID" value="TYC07793.1"/>
    <property type="molecule type" value="Genomic_DNA"/>
</dbReference>
<dbReference type="SUPFAM" id="SSF48371">
    <property type="entry name" value="ARM repeat"/>
    <property type="match status" value="1"/>
</dbReference>
<dbReference type="InterPro" id="IPR016024">
    <property type="entry name" value="ARM-type_fold"/>
</dbReference>
<gene>
    <name evidence="1" type="ORF">ES677_14870</name>
</gene>
<dbReference type="PANTHER" id="PTHR34070:SF1">
    <property type="entry name" value="DNA ALKYLATION REPAIR PROTEIN"/>
    <property type="match status" value="1"/>
</dbReference>
<organism evidence="1 2">
    <name type="scientific">Bizionia gelidisalsuginis</name>
    <dbReference type="NCBI Taxonomy" id="291188"/>
    <lineage>
        <taxon>Bacteria</taxon>
        <taxon>Pseudomonadati</taxon>
        <taxon>Bacteroidota</taxon>
        <taxon>Flavobacteriia</taxon>
        <taxon>Flavobacteriales</taxon>
        <taxon>Flavobacteriaceae</taxon>
        <taxon>Bizionia</taxon>
    </lineage>
</organism>
<keyword evidence="2" id="KW-1185">Reference proteome</keyword>
<name>A0ABY3M6V3_9FLAO</name>
<dbReference type="Pfam" id="PF08713">
    <property type="entry name" value="DNA_alkylation"/>
    <property type="match status" value="1"/>
</dbReference>
<dbReference type="InterPro" id="IPR014825">
    <property type="entry name" value="DNA_alkylation"/>
</dbReference>
<comment type="caution">
    <text evidence="1">The sequence shown here is derived from an EMBL/GenBank/DDBJ whole genome shotgun (WGS) entry which is preliminary data.</text>
</comment>
<accession>A0ABY3M6V3</accession>
<dbReference type="RefSeq" id="WP_148381674.1">
    <property type="nucleotide sequence ID" value="NZ_VSKN01000050.1"/>
</dbReference>
<evidence type="ECO:0000313" key="2">
    <source>
        <dbReference type="Proteomes" id="UP000323621"/>
    </source>
</evidence>
<dbReference type="CDD" id="cd06561">
    <property type="entry name" value="AlkD_like"/>
    <property type="match status" value="1"/>
</dbReference>
<dbReference type="PANTHER" id="PTHR34070">
    <property type="entry name" value="ARMADILLO-TYPE FOLD"/>
    <property type="match status" value="1"/>
</dbReference>
<sequence length="222" mass="26235">MNAKEFIETLKIIGQDYSGEIPKREIFSLAKAYQQMPVFEVVNLLKDKDDNHRLGAVSILDWKVRNKKTSNEERKEIFKAYIENHNWIDNWGLVDRSAPYVVGGYLHDKDKKPLYDLAKSKNPMERRTAIVSTYYFIRKNEIEDTFKIAEILVNDKDEYVQKAVGSWIREAGKKNEEKLKNFLDKHATEMPRVMLRYAIEKFDKETREYYLNLKNRTEKASG</sequence>
<protein>
    <submittedName>
        <fullName evidence="1">DNA alkylation repair protein</fullName>
    </submittedName>
</protein>